<dbReference type="SUPFAM" id="SSF52540">
    <property type="entry name" value="P-loop containing nucleoside triphosphate hydrolases"/>
    <property type="match status" value="1"/>
</dbReference>
<keyword evidence="6" id="KW-1185">Reference proteome</keyword>
<evidence type="ECO:0000313" key="6">
    <source>
        <dbReference type="Proteomes" id="UP000661077"/>
    </source>
</evidence>
<feature type="domain" description="OmpR/PhoB-type" evidence="4">
    <location>
        <begin position="8"/>
        <end position="106"/>
    </location>
</feature>
<organism evidence="5 6">
    <name type="scientific">Steroidobacter gossypii</name>
    <dbReference type="NCBI Taxonomy" id="2805490"/>
    <lineage>
        <taxon>Bacteria</taxon>
        <taxon>Pseudomonadati</taxon>
        <taxon>Pseudomonadota</taxon>
        <taxon>Gammaproteobacteria</taxon>
        <taxon>Steroidobacterales</taxon>
        <taxon>Steroidobacteraceae</taxon>
        <taxon>Steroidobacter</taxon>
    </lineage>
</organism>
<evidence type="ECO:0000256" key="1">
    <source>
        <dbReference type="ARBA" id="ARBA00023125"/>
    </source>
</evidence>
<dbReference type="Pfam" id="PF25872">
    <property type="entry name" value="HTH_77"/>
    <property type="match status" value="1"/>
</dbReference>
<dbReference type="Gene3D" id="3.40.50.300">
    <property type="entry name" value="P-loop containing nucleotide triphosphate hydrolases"/>
    <property type="match status" value="1"/>
</dbReference>
<dbReference type="InterPro" id="IPR027417">
    <property type="entry name" value="P-loop_NTPase"/>
</dbReference>
<keyword evidence="1 2" id="KW-0238">DNA-binding</keyword>
<dbReference type="SUPFAM" id="SSF48452">
    <property type="entry name" value="TPR-like"/>
    <property type="match status" value="1"/>
</dbReference>
<feature type="region of interest" description="Disordered" evidence="3">
    <location>
        <begin position="110"/>
        <end position="137"/>
    </location>
</feature>
<dbReference type="InterPro" id="IPR001867">
    <property type="entry name" value="OmpR/PhoB-type_DNA-bd"/>
</dbReference>
<name>A0ABS1WYN0_9GAMM</name>
<dbReference type="InterPro" id="IPR011717">
    <property type="entry name" value="TPR-4"/>
</dbReference>
<dbReference type="Pfam" id="PF07721">
    <property type="entry name" value="TPR_4"/>
    <property type="match status" value="4"/>
</dbReference>
<feature type="DNA-binding region" description="OmpR/PhoB-type" evidence="2">
    <location>
        <begin position="8"/>
        <end position="106"/>
    </location>
</feature>
<gene>
    <name evidence="5" type="ORF">JM946_15260</name>
</gene>
<dbReference type="SMART" id="SM00862">
    <property type="entry name" value="Trans_reg_C"/>
    <property type="match status" value="1"/>
</dbReference>
<dbReference type="CDD" id="cd00383">
    <property type="entry name" value="trans_reg_C"/>
    <property type="match status" value="1"/>
</dbReference>
<dbReference type="Gene3D" id="1.10.10.10">
    <property type="entry name" value="Winged helix-like DNA-binding domain superfamily/Winged helix DNA-binding domain"/>
    <property type="match status" value="1"/>
</dbReference>
<evidence type="ECO:0000259" key="4">
    <source>
        <dbReference type="PROSITE" id="PS51755"/>
    </source>
</evidence>
<dbReference type="PANTHER" id="PTHR47691">
    <property type="entry name" value="REGULATOR-RELATED"/>
    <property type="match status" value="1"/>
</dbReference>
<dbReference type="PROSITE" id="PS51755">
    <property type="entry name" value="OMPR_PHOB"/>
    <property type="match status" value="1"/>
</dbReference>
<dbReference type="PANTHER" id="PTHR47691:SF3">
    <property type="entry name" value="HTH-TYPE TRANSCRIPTIONAL REGULATOR RV0890C-RELATED"/>
    <property type="match status" value="1"/>
</dbReference>
<dbReference type="InterPro" id="IPR016032">
    <property type="entry name" value="Sig_transdc_resp-reg_C-effctor"/>
</dbReference>
<dbReference type="Gene3D" id="1.25.40.10">
    <property type="entry name" value="Tetratricopeptide repeat domain"/>
    <property type="match status" value="1"/>
</dbReference>
<dbReference type="Pfam" id="PF00486">
    <property type="entry name" value="Trans_reg_C"/>
    <property type="match status" value="1"/>
</dbReference>
<dbReference type="EMBL" id="JAEVLS010000003">
    <property type="protein sequence ID" value="MBM0106091.1"/>
    <property type="molecule type" value="Genomic_DNA"/>
</dbReference>
<protein>
    <submittedName>
        <fullName evidence="5">Winged helix-turn-helix domain-containing protein</fullName>
    </submittedName>
</protein>
<sequence>MGPPPSPAREYHFGPFRLHAIERRLLRDGAPVEIGSRALDILITLVERAGEVIGKKTLVARVWPDVIVEESSLRVHVAALRKALTDGVDGARYITNVPGRGYSFVAPVSTPHSNVPSESTPHAPASPASTSERAPARVASSLPARLTRMVGRDSAIAALTQQVRGTRFVTIVGPGGLGKTTVAVCVAHLLSPEFTAAVFVDLAAVTDAAGVPNAIAATLGLTVRKEDPTPEILAFLRETNLLLLLDNCEHVIQAIGALAERIFVEAPRVHILATSRELLNVEGEHVYALEPLGTPETTDDMTAARALEYPAVQLFLERAGATAGPITLSDEEAPIVAEICRRLDGIALAVELAAGRVSVFGIRGTAELLEKQLALAWRGRRTALPRHQTLSATLDWSYSLLCDQEQQVLRRLSVFMGEFSLAGALAIVGEEDEDSSATIEIIASLVAKSLVSMRITEGQPRYRLLEMVRAYTLLKLTESGEAQLIAARHARYFALRCRESENASAPGALDSRDLGNIRSALEWSFSEQGDPAIARDLSVAATRVILRWSLLAEARVWSSRALERLIDADRDSIHESQLLRTLSVSTMFSLGNDERVRLQIVRGLELARKFGDQRGQFEFLTGMHAFSARTGNFPGARDAAASAAEVANHAEMASAQWMLGMALHLAGDQVAALASCDAAMSHPTAPPGTRKRYFGYDQRTPGLAVRARLLWLTGQTDKALQVAAQAIDEGAKLKHPVSYCLTLLYATSVYLWRECWVEAEQAIERLADTSHHYLLEPYFAGGKMLKGELLHGLGDHEAAVPLLRDAAQRLNRERQVAQAPYCSAILADALRATGEPGAALDVVDQAIAQREAVGRSYDLPEMHRIKAQILLDSGQREAAAECVRRGLELARSEGTPSWENKLLQVMAGLESA</sequence>
<dbReference type="InterPro" id="IPR036388">
    <property type="entry name" value="WH-like_DNA-bd_sf"/>
</dbReference>
<accession>A0ABS1WYN0</accession>
<reference evidence="5 6" key="1">
    <citation type="journal article" date="2021" name="Int. J. Syst. Evol. Microbiol.">
        <title>Steroidobacter gossypii sp. nov., isolated from soil of cotton cropping field.</title>
        <authorList>
            <person name="Huang R."/>
            <person name="Yang S."/>
            <person name="Zhen C."/>
            <person name="Liu W."/>
        </authorList>
    </citation>
    <scope>NUCLEOTIDE SEQUENCE [LARGE SCALE GENOMIC DNA]</scope>
    <source>
        <strain evidence="5 6">S1-65</strain>
    </source>
</reference>
<evidence type="ECO:0000256" key="2">
    <source>
        <dbReference type="PROSITE-ProRule" id="PRU01091"/>
    </source>
</evidence>
<proteinExistence type="predicted"/>
<dbReference type="RefSeq" id="WP_203168160.1">
    <property type="nucleotide sequence ID" value="NZ_JAEVLS010000003.1"/>
</dbReference>
<feature type="compositionally biased region" description="Polar residues" evidence="3">
    <location>
        <begin position="110"/>
        <end position="120"/>
    </location>
</feature>
<dbReference type="SUPFAM" id="SSF46894">
    <property type="entry name" value="C-terminal effector domain of the bipartite response regulators"/>
    <property type="match status" value="1"/>
</dbReference>
<dbReference type="Proteomes" id="UP000661077">
    <property type="component" value="Unassembled WGS sequence"/>
</dbReference>
<dbReference type="InterPro" id="IPR011990">
    <property type="entry name" value="TPR-like_helical_dom_sf"/>
</dbReference>
<evidence type="ECO:0000256" key="3">
    <source>
        <dbReference type="SAM" id="MobiDB-lite"/>
    </source>
</evidence>
<comment type="caution">
    <text evidence="5">The sequence shown here is derived from an EMBL/GenBank/DDBJ whole genome shotgun (WGS) entry which is preliminary data.</text>
</comment>
<evidence type="ECO:0000313" key="5">
    <source>
        <dbReference type="EMBL" id="MBM0106091.1"/>
    </source>
</evidence>
<dbReference type="InterPro" id="IPR058852">
    <property type="entry name" value="HTH_77"/>
</dbReference>